<reference evidence="1 2" key="1">
    <citation type="submission" date="2016-10" db="EMBL/GenBank/DDBJ databases">
        <authorList>
            <person name="de Groot N.N."/>
        </authorList>
    </citation>
    <scope>NUCLEOTIDE SEQUENCE [LARGE SCALE GENOMIC DNA]</scope>
    <source>
        <strain evidence="1 2">DSM 527</strain>
    </source>
</reference>
<name>A0A1G8AXU5_CHIFI</name>
<dbReference type="InterPro" id="IPR053851">
    <property type="entry name" value="DUF6929"/>
</dbReference>
<dbReference type="OrthoDB" id="6710009at2"/>
<proteinExistence type="predicted"/>
<evidence type="ECO:0000313" key="1">
    <source>
        <dbReference type="EMBL" id="SDH25653.1"/>
    </source>
</evidence>
<evidence type="ECO:0008006" key="3">
    <source>
        <dbReference type="Google" id="ProtNLM"/>
    </source>
</evidence>
<dbReference type="STRING" id="104663.SAMN04488121_11029"/>
<dbReference type="AlphaFoldDB" id="A0A1G8AXU5"/>
<dbReference type="Proteomes" id="UP000199045">
    <property type="component" value="Unassembled WGS sequence"/>
</dbReference>
<protein>
    <recommendedName>
        <fullName evidence="3">Phytase-like domain-containing protein</fullName>
    </recommendedName>
</protein>
<gene>
    <name evidence="1" type="ORF">SAMN04488121_11029</name>
</gene>
<sequence length="298" mass="32754">MKTIITLLKFLLLSDYPSGSSIDYYDEHLYVIGDDANKLLVLDSNYKAVSTIPLFEYNEKRIPKAKKADLETAVIVDIDGQKHLLALGSAATKEREGGVLLPLPVSDSKPQHITYTSFIKRLQQIPEINIEGAAVAGSHLILSNRGNETNPVNHLIITTPDFLERQNDVAITISRLVIPFSLSAFAGISELCYVEQKDVLLVILSSEATGNAYDDGAIGDSYIGWVKHISQKLNREDISLNGIVNLSEADPAFKGEKIEGVCLSAVTDNNWYLHLVADNDQGASTLFHIKMAMEDLPE</sequence>
<dbReference type="Pfam" id="PF22000">
    <property type="entry name" value="DUF6929"/>
    <property type="match status" value="1"/>
</dbReference>
<accession>A0A1G8AXU5</accession>
<dbReference type="EMBL" id="FNBN01000010">
    <property type="protein sequence ID" value="SDH25653.1"/>
    <property type="molecule type" value="Genomic_DNA"/>
</dbReference>
<evidence type="ECO:0000313" key="2">
    <source>
        <dbReference type="Proteomes" id="UP000199045"/>
    </source>
</evidence>
<organism evidence="1 2">
    <name type="scientific">Chitinophaga filiformis</name>
    <name type="common">Myxococcus filiformis</name>
    <name type="synonym">Flexibacter filiformis</name>
    <dbReference type="NCBI Taxonomy" id="104663"/>
    <lineage>
        <taxon>Bacteria</taxon>
        <taxon>Pseudomonadati</taxon>
        <taxon>Bacteroidota</taxon>
        <taxon>Chitinophagia</taxon>
        <taxon>Chitinophagales</taxon>
        <taxon>Chitinophagaceae</taxon>
        <taxon>Chitinophaga</taxon>
    </lineage>
</organism>
<dbReference type="RefSeq" id="WP_143011634.1">
    <property type="nucleotide sequence ID" value="NZ_FNBN01000010.1"/>
</dbReference>